<dbReference type="Gene3D" id="2.60.40.2380">
    <property type="match status" value="1"/>
</dbReference>
<dbReference type="Pfam" id="PF00990">
    <property type="entry name" value="GGDEF"/>
    <property type="match status" value="1"/>
</dbReference>
<keyword evidence="1" id="KW-0812">Transmembrane</keyword>
<feature type="chain" id="PRO_5037298334" evidence="2">
    <location>
        <begin position="31"/>
        <end position="590"/>
    </location>
</feature>
<feature type="transmembrane region" description="Helical" evidence="1">
    <location>
        <begin position="341"/>
        <end position="361"/>
    </location>
</feature>
<organism evidence="4 5">
    <name type="scientific">Ramlibacter albus</name>
    <dbReference type="NCBI Taxonomy" id="2079448"/>
    <lineage>
        <taxon>Bacteria</taxon>
        <taxon>Pseudomonadati</taxon>
        <taxon>Pseudomonadota</taxon>
        <taxon>Betaproteobacteria</taxon>
        <taxon>Burkholderiales</taxon>
        <taxon>Comamonadaceae</taxon>
        <taxon>Ramlibacter</taxon>
    </lineage>
</organism>
<dbReference type="SMART" id="SM00267">
    <property type="entry name" value="GGDEF"/>
    <property type="match status" value="1"/>
</dbReference>
<evidence type="ECO:0000256" key="1">
    <source>
        <dbReference type="SAM" id="Phobius"/>
    </source>
</evidence>
<gene>
    <name evidence="4" type="ORF">H8R02_13505</name>
</gene>
<keyword evidence="1" id="KW-0472">Membrane</keyword>
<dbReference type="InterPro" id="IPR050706">
    <property type="entry name" value="Cyclic-di-GMP_PDE-like"/>
</dbReference>
<feature type="domain" description="GGDEF" evidence="3">
    <location>
        <begin position="440"/>
        <end position="573"/>
    </location>
</feature>
<reference evidence="4" key="1">
    <citation type="submission" date="2020-08" db="EMBL/GenBank/DDBJ databases">
        <title>Ramlibacter sp. GTP1 16S ribosomal RNA gene genome sequencing and assembly.</title>
        <authorList>
            <person name="Kang M."/>
        </authorList>
    </citation>
    <scope>NUCLEOTIDE SEQUENCE</scope>
    <source>
        <strain evidence="4">GTP1</strain>
    </source>
</reference>
<dbReference type="PANTHER" id="PTHR33121:SF70">
    <property type="entry name" value="SIGNALING PROTEIN YKOW"/>
    <property type="match status" value="1"/>
</dbReference>
<evidence type="ECO:0000256" key="2">
    <source>
        <dbReference type="SAM" id="SignalP"/>
    </source>
</evidence>
<feature type="transmembrane region" description="Helical" evidence="1">
    <location>
        <begin position="373"/>
        <end position="394"/>
    </location>
</feature>
<protein>
    <submittedName>
        <fullName evidence="4">Diguanylate cyclase</fullName>
    </submittedName>
</protein>
<dbReference type="InterPro" id="IPR000160">
    <property type="entry name" value="GGDEF_dom"/>
</dbReference>
<evidence type="ECO:0000259" key="3">
    <source>
        <dbReference type="PROSITE" id="PS50887"/>
    </source>
</evidence>
<feature type="transmembrane region" description="Helical" evidence="1">
    <location>
        <begin position="193"/>
        <end position="214"/>
    </location>
</feature>
<feature type="transmembrane region" description="Helical" evidence="1">
    <location>
        <begin position="288"/>
        <end position="307"/>
    </location>
</feature>
<feature type="transmembrane region" description="Helical" evidence="1">
    <location>
        <begin position="221"/>
        <end position="247"/>
    </location>
</feature>
<dbReference type="GO" id="GO:0071111">
    <property type="term" value="F:cyclic-guanylate-specific phosphodiesterase activity"/>
    <property type="evidence" value="ECO:0007669"/>
    <property type="project" value="InterPro"/>
</dbReference>
<feature type="transmembrane region" description="Helical" evidence="1">
    <location>
        <begin position="313"/>
        <end position="334"/>
    </location>
</feature>
<dbReference type="AlphaFoldDB" id="A0A923M9Q2"/>
<feature type="signal peptide" evidence="2">
    <location>
        <begin position="1"/>
        <end position="30"/>
    </location>
</feature>
<name>A0A923M9Q2_9BURK</name>
<dbReference type="Pfam" id="PF07695">
    <property type="entry name" value="7TMR-DISM_7TM"/>
    <property type="match status" value="1"/>
</dbReference>
<accession>A0A923M9Q2</accession>
<comment type="caution">
    <text evidence="4">The sequence shown here is derived from an EMBL/GenBank/DDBJ whole genome shotgun (WGS) entry which is preliminary data.</text>
</comment>
<keyword evidence="2" id="KW-0732">Signal</keyword>
<dbReference type="InterPro" id="IPR011622">
    <property type="entry name" value="7TMR_DISM_rcpt_extracell_dom2"/>
</dbReference>
<dbReference type="RefSeq" id="WP_187081945.1">
    <property type="nucleotide sequence ID" value="NZ_JACORU010000004.1"/>
</dbReference>
<dbReference type="InterPro" id="IPR029787">
    <property type="entry name" value="Nucleotide_cyclase"/>
</dbReference>
<dbReference type="Pfam" id="PF07696">
    <property type="entry name" value="7TMR-DISMED2"/>
    <property type="match status" value="1"/>
</dbReference>
<dbReference type="InterPro" id="IPR043128">
    <property type="entry name" value="Rev_trsase/Diguanyl_cyclase"/>
</dbReference>
<sequence>MGLLERARAWLGGALLVTCMAMLGATPASARHVLELDVARGPVQLLDWGDAWVDEGPQAKVERVASDPSIPWQPTHEGAIYRLDTHKALWVRFTVPPAPDHERWYLEVPYPSVNRVTLYTQDSAGEWQSQSAGDTLPVADWPVPYRHPLMPIQVSAEVPRKYLVKIENPHSFSAPLTFVSDSYLARSEQRTSLVLGMYFGLVALSVIVALLSAVSLQDTAYGWYAAVVGLMGLGQGAMTGVAGLHLWPNWPYWHDLSSMVLPVAAVAAMQGFVSSLVSLPERSRRLHWLLRAVSALGIVVIAVIVLSEPSYRFRIMVPYIVLGTSVGTAANIWAAWRGDRFAVGLLVGTIPVLIGAAFPLARLAGLIPVSFATMHGMQLGIALELPILLVILMLRSQHRRENRRRILKIDRVDPATGLINGFVFNERLVQMMARSVRLKYRSAVLLVDIANIEDVRRQYGRAAADELPLRVAGRLLSSAREIDSVARLSENRFGILLEGPLTAGEVAEAAPRVVARCLMPFKNRPIDWVAQARVAQALIPMDGTDPEDVLTRLEALLANVPADSKRAVFTLPRDPTPTAVSPGQAGVQGA</sequence>
<keyword evidence="1" id="KW-1133">Transmembrane helix</keyword>
<keyword evidence="5" id="KW-1185">Reference proteome</keyword>
<dbReference type="EMBL" id="JACORU010000004">
    <property type="protein sequence ID" value="MBC5765478.1"/>
    <property type="molecule type" value="Genomic_DNA"/>
</dbReference>
<evidence type="ECO:0000313" key="4">
    <source>
        <dbReference type="EMBL" id="MBC5765478.1"/>
    </source>
</evidence>
<dbReference type="PANTHER" id="PTHR33121">
    <property type="entry name" value="CYCLIC DI-GMP PHOSPHODIESTERASE PDEF"/>
    <property type="match status" value="1"/>
</dbReference>
<feature type="transmembrane region" description="Helical" evidence="1">
    <location>
        <begin position="259"/>
        <end position="279"/>
    </location>
</feature>
<dbReference type="PROSITE" id="PS50887">
    <property type="entry name" value="GGDEF"/>
    <property type="match status" value="1"/>
</dbReference>
<evidence type="ECO:0000313" key="5">
    <source>
        <dbReference type="Proteomes" id="UP000596827"/>
    </source>
</evidence>
<dbReference type="Gene3D" id="3.30.70.270">
    <property type="match status" value="1"/>
</dbReference>
<dbReference type="Proteomes" id="UP000596827">
    <property type="component" value="Unassembled WGS sequence"/>
</dbReference>
<proteinExistence type="predicted"/>
<dbReference type="SUPFAM" id="SSF55073">
    <property type="entry name" value="Nucleotide cyclase"/>
    <property type="match status" value="1"/>
</dbReference>
<dbReference type="InterPro" id="IPR011623">
    <property type="entry name" value="7TMR_DISM_rcpt_extracell_dom1"/>
</dbReference>